<dbReference type="RefSeq" id="XP_013390557.1">
    <property type="nucleotide sequence ID" value="XM_013535103.1"/>
</dbReference>
<dbReference type="GeneID" id="106158970"/>
<dbReference type="PANTHER" id="PTHR22803">
    <property type="entry name" value="MANNOSE, PHOSPHOLIPASE, LECTIN RECEPTOR RELATED"/>
    <property type="match status" value="1"/>
</dbReference>
<evidence type="ECO:0000313" key="4">
    <source>
        <dbReference type="RefSeq" id="XP_013390557.1"/>
    </source>
</evidence>
<keyword evidence="3" id="KW-1185">Reference proteome</keyword>
<reference evidence="4" key="1">
    <citation type="submission" date="2025-08" db="UniProtKB">
        <authorList>
            <consortium name="RefSeq"/>
        </authorList>
    </citation>
    <scope>IDENTIFICATION</scope>
    <source>
        <tissue evidence="4">Gonads</tissue>
    </source>
</reference>
<protein>
    <submittedName>
        <fullName evidence="4">Lithostathine-1-alpha-like</fullName>
    </submittedName>
</protein>
<dbReference type="InterPro" id="IPR001304">
    <property type="entry name" value="C-type_lectin-like"/>
</dbReference>
<dbReference type="SUPFAM" id="SSF56436">
    <property type="entry name" value="C-type lectin-like"/>
    <property type="match status" value="1"/>
</dbReference>
<dbReference type="KEGG" id="lak:106158970"/>
<dbReference type="InterPro" id="IPR016187">
    <property type="entry name" value="CTDL_fold"/>
</dbReference>
<dbReference type="PROSITE" id="PS50041">
    <property type="entry name" value="C_TYPE_LECTIN_2"/>
    <property type="match status" value="1"/>
</dbReference>
<feature type="chain" id="PRO_5010295451" evidence="1">
    <location>
        <begin position="23"/>
        <end position="214"/>
    </location>
</feature>
<dbReference type="CDD" id="cd00037">
    <property type="entry name" value="CLECT"/>
    <property type="match status" value="1"/>
</dbReference>
<organism evidence="3 4">
    <name type="scientific">Lingula anatina</name>
    <name type="common">Brachiopod</name>
    <name type="synonym">Lingula unguis</name>
    <dbReference type="NCBI Taxonomy" id="7574"/>
    <lineage>
        <taxon>Eukaryota</taxon>
        <taxon>Metazoa</taxon>
        <taxon>Spiralia</taxon>
        <taxon>Lophotrochozoa</taxon>
        <taxon>Brachiopoda</taxon>
        <taxon>Linguliformea</taxon>
        <taxon>Lingulata</taxon>
        <taxon>Lingulida</taxon>
        <taxon>Linguloidea</taxon>
        <taxon>Lingulidae</taxon>
        <taxon>Lingula</taxon>
    </lineage>
</organism>
<dbReference type="Pfam" id="PF00059">
    <property type="entry name" value="Lectin_C"/>
    <property type="match status" value="1"/>
</dbReference>
<dbReference type="AlphaFoldDB" id="A0A1S3HWY6"/>
<sequence>MEVSYIKLYSVFALLLRISVHGQVSDRDRCPPRLAYAYYTFQDKCYEFINHEEYWAEGQSYCEGNGGKMLEIYDQATMDFIRYNLDNVTGWTEAGVWIGATDSAVEGTWEWHSGSVFHYSYWGEGEPVDYWPLYHRDCGLLRREYNWRWAAYPCYSLGYYYKFICMYGAHDSTTKHDYCCHQPDVIETNDRIQYTHSSLYCSHPHDNYHTYSSN</sequence>
<dbReference type="Proteomes" id="UP000085678">
    <property type="component" value="Unplaced"/>
</dbReference>
<evidence type="ECO:0000256" key="1">
    <source>
        <dbReference type="SAM" id="SignalP"/>
    </source>
</evidence>
<dbReference type="InterPro" id="IPR016186">
    <property type="entry name" value="C-type_lectin-like/link_sf"/>
</dbReference>
<dbReference type="Gene3D" id="3.10.100.10">
    <property type="entry name" value="Mannose-Binding Protein A, subunit A"/>
    <property type="match status" value="1"/>
</dbReference>
<feature type="domain" description="C-type lectin" evidence="2">
    <location>
        <begin position="41"/>
        <end position="154"/>
    </location>
</feature>
<dbReference type="InterPro" id="IPR050111">
    <property type="entry name" value="C-type_lectin/snaclec_domain"/>
</dbReference>
<accession>A0A1S3HWY6</accession>
<dbReference type="SMART" id="SM00034">
    <property type="entry name" value="CLECT"/>
    <property type="match status" value="1"/>
</dbReference>
<keyword evidence="1" id="KW-0732">Signal</keyword>
<dbReference type="OrthoDB" id="6271941at2759"/>
<feature type="signal peptide" evidence="1">
    <location>
        <begin position="1"/>
        <end position="22"/>
    </location>
</feature>
<evidence type="ECO:0000259" key="2">
    <source>
        <dbReference type="PROSITE" id="PS50041"/>
    </source>
</evidence>
<name>A0A1S3HWY6_LINAN</name>
<proteinExistence type="predicted"/>
<gene>
    <name evidence="4" type="primary">LOC106158970</name>
</gene>
<dbReference type="InParanoid" id="A0A1S3HWY6"/>
<evidence type="ECO:0000313" key="3">
    <source>
        <dbReference type="Proteomes" id="UP000085678"/>
    </source>
</evidence>